<dbReference type="RefSeq" id="WP_020988069.1">
    <property type="nucleotide sequence ID" value="NZ_AHMM02000006.1"/>
</dbReference>
<dbReference type="PROSITE" id="PS51257">
    <property type="entry name" value="PROKAR_LIPOPROTEIN"/>
    <property type="match status" value="1"/>
</dbReference>
<reference evidence="1 2" key="1">
    <citation type="submission" date="2013-05" db="EMBL/GenBank/DDBJ databases">
        <authorList>
            <person name="Harkins D.M."/>
            <person name="Durkin A.S."/>
            <person name="Brinkac L.M."/>
            <person name="Haft D.H."/>
            <person name="Selengut J.D."/>
            <person name="Sanka R."/>
            <person name="DePew J."/>
            <person name="Purushe J."/>
            <person name="Hartskeerl R.A."/>
            <person name="Ahmed A."/>
            <person name="van der Linden H."/>
            <person name="Goris M.G.A."/>
            <person name="Vinetz J.M."/>
            <person name="Sutton G.G."/>
            <person name="Nierman W.C."/>
            <person name="Fouts D.E."/>
        </authorList>
    </citation>
    <scope>NUCLEOTIDE SEQUENCE [LARGE SCALE GENOMIC DNA]</scope>
    <source>
        <strain evidence="1 2">10</strain>
    </source>
</reference>
<dbReference type="InterPro" id="IPR036514">
    <property type="entry name" value="SGNH_hydro_sf"/>
</dbReference>
<dbReference type="EMBL" id="AHMM02000006">
    <property type="protein sequence ID" value="EQA38444.1"/>
    <property type="molecule type" value="Genomic_DNA"/>
</dbReference>
<dbReference type="STRING" id="1049790.LEP1GSC047_2137"/>
<evidence type="ECO:0000313" key="1">
    <source>
        <dbReference type="EMBL" id="EQA38444.1"/>
    </source>
</evidence>
<comment type="caution">
    <text evidence="1">The sequence shown here is derived from an EMBL/GenBank/DDBJ whole genome shotgun (WGS) entry which is preliminary data.</text>
</comment>
<dbReference type="GO" id="GO:0016788">
    <property type="term" value="F:hydrolase activity, acting on ester bonds"/>
    <property type="evidence" value="ECO:0007669"/>
    <property type="project" value="UniProtKB-ARBA"/>
</dbReference>
<dbReference type="Gene3D" id="3.40.50.1110">
    <property type="entry name" value="SGNH hydrolase"/>
    <property type="match status" value="1"/>
</dbReference>
<evidence type="ECO:0000313" key="2">
    <source>
        <dbReference type="Proteomes" id="UP000018719"/>
    </source>
</evidence>
<gene>
    <name evidence="1" type="ORF">LEP1GSC047_2137</name>
</gene>
<dbReference type="Proteomes" id="UP000018719">
    <property type="component" value="Unassembled WGS sequence"/>
</dbReference>
<sequence>MMEPRQSIRSPFLFLLIFIGSFACQNIGFQNNLINSNSKSAISTMDPVHSLLLADLILDQMELTPDECMSTYGAMNLSWPLPDYYGRISSDTRDYANIIGIDSTMDISRQYGGFLNTSQSLSVAVIGNTACDEITQLDAIKTQNPRNFIISTADANGLLHGINNDYVVFTVKRLISKIRGRWPTIRIAVVGIHPTRNAAINNNKDYTNSQVGAYMQTLSNSCYYDPLPLFGVGPGESAPTSLMLDTVHYTEAISFQIKSKLQTVCGISI</sequence>
<proteinExistence type="predicted"/>
<name>V6HZK4_9LEPT</name>
<keyword evidence="1" id="KW-0449">Lipoprotein</keyword>
<organism evidence="1 2">
    <name type="scientific">Leptospira inadai serovar Lyme str. 10</name>
    <dbReference type="NCBI Taxonomy" id="1049790"/>
    <lineage>
        <taxon>Bacteria</taxon>
        <taxon>Pseudomonadati</taxon>
        <taxon>Spirochaetota</taxon>
        <taxon>Spirochaetia</taxon>
        <taxon>Leptospirales</taxon>
        <taxon>Leptospiraceae</taxon>
        <taxon>Leptospira</taxon>
    </lineage>
</organism>
<protein>
    <submittedName>
        <fullName evidence="1">Putative lipoprotein</fullName>
    </submittedName>
</protein>
<dbReference type="AlphaFoldDB" id="V6HZK4"/>
<dbReference type="SUPFAM" id="SSF52266">
    <property type="entry name" value="SGNH hydrolase"/>
    <property type="match status" value="1"/>
</dbReference>
<accession>V6HZK4</accession>